<accession>A0AAD3HPU4</accession>
<dbReference type="AlphaFoldDB" id="A0AAD3HPU4"/>
<gene>
    <name evidence="2" type="ORF">Agub_g10291</name>
</gene>
<evidence type="ECO:0000313" key="3">
    <source>
        <dbReference type="Proteomes" id="UP001054857"/>
    </source>
</evidence>
<sequence length="172" mass="18745">MKLTQLARRQASLPCPRRGGEVFLRAPARVIMRANVTEKDAEQAAADSVETGLAQITKQILQTDPEARESLRRYEEAVVRLEKAKAASEELDRMFAEASRGAAASDQQDEQTERQKANERLAEAEVAAAERLVAAAELEFETARRQQQQWAAAAGKGAERLESLKAAAVAAG</sequence>
<comment type="caution">
    <text evidence="2">The sequence shown here is derived from an EMBL/GenBank/DDBJ whole genome shotgun (WGS) entry which is preliminary data.</text>
</comment>
<feature type="non-terminal residue" evidence="2">
    <location>
        <position position="1"/>
    </location>
</feature>
<keyword evidence="3" id="KW-1185">Reference proteome</keyword>
<feature type="region of interest" description="Disordered" evidence="1">
    <location>
        <begin position="96"/>
        <end position="121"/>
    </location>
</feature>
<organism evidence="2 3">
    <name type="scientific">Astrephomene gubernaculifera</name>
    <dbReference type="NCBI Taxonomy" id="47775"/>
    <lineage>
        <taxon>Eukaryota</taxon>
        <taxon>Viridiplantae</taxon>
        <taxon>Chlorophyta</taxon>
        <taxon>core chlorophytes</taxon>
        <taxon>Chlorophyceae</taxon>
        <taxon>CS clade</taxon>
        <taxon>Chlamydomonadales</taxon>
        <taxon>Astrephomenaceae</taxon>
        <taxon>Astrephomene</taxon>
    </lineage>
</organism>
<protein>
    <submittedName>
        <fullName evidence="2">Uncharacterized protein</fullName>
    </submittedName>
</protein>
<dbReference type="PANTHER" id="PTHR36383">
    <property type="entry name" value="OS09G0529350 PROTEIN"/>
    <property type="match status" value="1"/>
</dbReference>
<dbReference type="Proteomes" id="UP001054857">
    <property type="component" value="Unassembled WGS sequence"/>
</dbReference>
<evidence type="ECO:0000256" key="1">
    <source>
        <dbReference type="SAM" id="MobiDB-lite"/>
    </source>
</evidence>
<reference evidence="2 3" key="1">
    <citation type="journal article" date="2021" name="Sci. Rep.">
        <title>Genome sequencing of the multicellular alga Astrephomene provides insights into convergent evolution of germ-soma differentiation.</title>
        <authorList>
            <person name="Yamashita S."/>
            <person name="Yamamoto K."/>
            <person name="Matsuzaki R."/>
            <person name="Suzuki S."/>
            <person name="Yamaguchi H."/>
            <person name="Hirooka S."/>
            <person name="Minakuchi Y."/>
            <person name="Miyagishima S."/>
            <person name="Kawachi M."/>
            <person name="Toyoda A."/>
            <person name="Nozaki H."/>
        </authorList>
    </citation>
    <scope>NUCLEOTIDE SEQUENCE [LARGE SCALE GENOMIC DNA]</scope>
    <source>
        <strain evidence="2 3">NIES-4017</strain>
    </source>
</reference>
<feature type="compositionally biased region" description="Basic and acidic residues" evidence="1">
    <location>
        <begin position="111"/>
        <end position="121"/>
    </location>
</feature>
<dbReference type="EMBL" id="BMAR01000023">
    <property type="protein sequence ID" value="GFR48397.1"/>
    <property type="molecule type" value="Genomic_DNA"/>
</dbReference>
<evidence type="ECO:0000313" key="2">
    <source>
        <dbReference type="EMBL" id="GFR48397.1"/>
    </source>
</evidence>
<proteinExistence type="predicted"/>
<dbReference type="PANTHER" id="PTHR36383:SF1">
    <property type="entry name" value="PROTEIN, PUTATIVE-RELATED"/>
    <property type="match status" value="1"/>
</dbReference>
<name>A0AAD3HPU4_9CHLO</name>